<feature type="non-terminal residue" evidence="3">
    <location>
        <position position="101"/>
    </location>
</feature>
<reference evidence="3" key="1">
    <citation type="submission" date="2015-07" db="EMBL/GenBank/DDBJ databases">
        <title>Transcriptome Assembly of Anthurium amnicola.</title>
        <authorList>
            <person name="Suzuki J."/>
        </authorList>
    </citation>
    <scope>NUCLEOTIDE SEQUENCE</scope>
</reference>
<dbReference type="AlphaFoldDB" id="A0A1D1YUF5"/>
<keyword evidence="2" id="KW-1133">Transmembrane helix</keyword>
<evidence type="ECO:0000313" key="3">
    <source>
        <dbReference type="EMBL" id="JAT58297.1"/>
    </source>
</evidence>
<feature type="non-terminal residue" evidence="3">
    <location>
        <position position="1"/>
    </location>
</feature>
<protein>
    <submittedName>
        <fullName evidence="3">Placenta-expressed transcript 1 protein</fullName>
    </submittedName>
</protein>
<dbReference type="EMBL" id="GDJX01009639">
    <property type="protein sequence ID" value="JAT58297.1"/>
    <property type="molecule type" value="Transcribed_RNA"/>
</dbReference>
<proteinExistence type="predicted"/>
<keyword evidence="2" id="KW-0472">Membrane</keyword>
<gene>
    <name evidence="3" type="primary">PLET1</name>
    <name evidence="3" type="ORF">g.170998</name>
</gene>
<feature type="compositionally biased region" description="Polar residues" evidence="1">
    <location>
        <begin position="1"/>
        <end position="12"/>
    </location>
</feature>
<keyword evidence="2" id="KW-0812">Transmembrane</keyword>
<evidence type="ECO:0000256" key="1">
    <source>
        <dbReference type="SAM" id="MobiDB-lite"/>
    </source>
</evidence>
<accession>A0A1D1YUF5</accession>
<feature type="transmembrane region" description="Helical" evidence="2">
    <location>
        <begin position="65"/>
        <end position="87"/>
    </location>
</feature>
<organism evidence="3">
    <name type="scientific">Anthurium amnicola</name>
    <dbReference type="NCBI Taxonomy" id="1678845"/>
    <lineage>
        <taxon>Eukaryota</taxon>
        <taxon>Viridiplantae</taxon>
        <taxon>Streptophyta</taxon>
        <taxon>Embryophyta</taxon>
        <taxon>Tracheophyta</taxon>
        <taxon>Spermatophyta</taxon>
        <taxon>Magnoliopsida</taxon>
        <taxon>Liliopsida</taxon>
        <taxon>Araceae</taxon>
        <taxon>Pothoideae</taxon>
        <taxon>Potheae</taxon>
        <taxon>Anthurium</taxon>
    </lineage>
</organism>
<feature type="region of interest" description="Disordered" evidence="1">
    <location>
        <begin position="1"/>
        <end position="22"/>
    </location>
</feature>
<name>A0A1D1YUF5_9ARAE</name>
<evidence type="ECO:0000256" key="2">
    <source>
        <dbReference type="SAM" id="Phobius"/>
    </source>
</evidence>
<sequence length="101" mass="11763">VNFYNTTNNSNSELRDNPEIANTDMPKNTRNVYYRNNSNTTTNTSSVKECFMNRIRPSPQTLSTIIIPIVIFLLGIIMGIAVFFVILGQERRRYRIEFGYY</sequence>